<keyword evidence="2" id="KW-1185">Reference proteome</keyword>
<accession>A0A967EH90</accession>
<dbReference type="AlphaFoldDB" id="A0A967EH90"/>
<evidence type="ECO:0000313" key="2">
    <source>
        <dbReference type="Proteomes" id="UP000597459"/>
    </source>
</evidence>
<dbReference type="Proteomes" id="UP000597459">
    <property type="component" value="Unassembled WGS sequence"/>
</dbReference>
<dbReference type="RefSeq" id="WP_166313438.1">
    <property type="nucleotide sequence ID" value="NZ_WOTH01000006.1"/>
</dbReference>
<evidence type="ECO:0000313" key="1">
    <source>
        <dbReference type="EMBL" id="NHO53302.1"/>
    </source>
</evidence>
<protein>
    <submittedName>
        <fullName evidence="1">Uncharacterized protein</fullName>
    </submittedName>
</protein>
<name>A0A967EH90_9PROT</name>
<reference evidence="1" key="1">
    <citation type="submission" date="2019-11" db="EMBL/GenBank/DDBJ databases">
        <title>Description of new Acetobacter species.</title>
        <authorList>
            <person name="Cleenwerck I."/>
            <person name="Sombolestani A.S."/>
        </authorList>
    </citation>
    <scope>NUCLEOTIDE SEQUENCE</scope>
    <source>
        <strain evidence="1">LMG 1626</strain>
    </source>
</reference>
<gene>
    <name evidence="1" type="ORF">GOB87_04910</name>
</gene>
<sequence>MEVNGVPYGELPTREPVEGDLFVGFGANGDMFVVDGARMLAGKIPVETVENPGASVALSFADVGSKMVVLTPTQATVLSLAKGDGTEVQQLILSVEQPASGGFAVTLPPGASSGGSVLYPGSTPPTVDTTAGAVTRIVFETNGTTTLGGV</sequence>
<comment type="caution">
    <text evidence="1">The sequence shown here is derived from an EMBL/GenBank/DDBJ whole genome shotgun (WGS) entry which is preliminary data.</text>
</comment>
<organism evidence="1 2">
    <name type="scientific">Acetobacter estunensis</name>
    <dbReference type="NCBI Taxonomy" id="104097"/>
    <lineage>
        <taxon>Bacteria</taxon>
        <taxon>Pseudomonadati</taxon>
        <taxon>Pseudomonadota</taxon>
        <taxon>Alphaproteobacteria</taxon>
        <taxon>Acetobacterales</taxon>
        <taxon>Acetobacteraceae</taxon>
        <taxon>Acetobacter</taxon>
    </lineage>
</organism>
<dbReference type="EMBL" id="WOTH01000006">
    <property type="protein sequence ID" value="NHO53302.1"/>
    <property type="molecule type" value="Genomic_DNA"/>
</dbReference>
<proteinExistence type="predicted"/>